<gene>
    <name evidence="1" type="ORF">COX08_02380</name>
</gene>
<evidence type="ECO:0000313" key="2">
    <source>
        <dbReference type="Proteomes" id="UP000229459"/>
    </source>
</evidence>
<evidence type="ECO:0000313" key="1">
    <source>
        <dbReference type="EMBL" id="PIP53189.1"/>
    </source>
</evidence>
<evidence type="ECO:0008006" key="3">
    <source>
        <dbReference type="Google" id="ProtNLM"/>
    </source>
</evidence>
<dbReference type="Pfam" id="PF13489">
    <property type="entry name" value="Methyltransf_23"/>
    <property type="match status" value="1"/>
</dbReference>
<proteinExistence type="predicted"/>
<dbReference type="EMBL" id="PCSR01000053">
    <property type="protein sequence ID" value="PIP53189.1"/>
    <property type="molecule type" value="Genomic_DNA"/>
</dbReference>
<reference evidence="1 2" key="1">
    <citation type="submission" date="2017-09" db="EMBL/GenBank/DDBJ databases">
        <title>Depth-based differentiation of microbial function through sediment-hosted aquifers and enrichment of novel symbionts in the deep terrestrial subsurface.</title>
        <authorList>
            <person name="Probst A.J."/>
            <person name="Ladd B."/>
            <person name="Jarett J.K."/>
            <person name="Geller-Mcgrath D.E."/>
            <person name="Sieber C.M."/>
            <person name="Emerson J.B."/>
            <person name="Anantharaman K."/>
            <person name="Thomas B.C."/>
            <person name="Malmstrom R."/>
            <person name="Stieglmeier M."/>
            <person name="Klingl A."/>
            <person name="Woyke T."/>
            <person name="Ryan C.M."/>
            <person name="Banfield J.F."/>
        </authorList>
    </citation>
    <scope>NUCLEOTIDE SEQUENCE [LARGE SCALE GENOMIC DNA]</scope>
    <source>
        <strain evidence="1">CG23_combo_of_CG06-09_8_20_14_all_34_8</strain>
    </source>
</reference>
<dbReference type="InterPro" id="IPR029063">
    <property type="entry name" value="SAM-dependent_MTases_sf"/>
</dbReference>
<dbReference type="SUPFAM" id="SSF53335">
    <property type="entry name" value="S-adenosyl-L-methionine-dependent methyltransferases"/>
    <property type="match status" value="1"/>
</dbReference>
<dbReference type="AlphaFoldDB" id="A0A2H0B6A0"/>
<dbReference type="Proteomes" id="UP000229459">
    <property type="component" value="Unassembled WGS sequence"/>
</dbReference>
<accession>A0A2H0B6A0</accession>
<comment type="caution">
    <text evidence="1">The sequence shown here is derived from an EMBL/GenBank/DDBJ whole genome shotgun (WGS) entry which is preliminary data.</text>
</comment>
<sequence>MSISDILNALKQNYRQEKSILRLNLGVGPYPIDKVTKQIMQSYGEGWVYIDKYIKQPGTQNYDIRNLPYALGSVDTILASHILEHIPFIKVSQVLKYWHSLLKPKGQIYLNVPDMEWLCQRFVDLAKANRNKSQKYQKTFFNVACDYRNAKHSFLSALFGTHEHEGEIHHSGFTKESLKDLLHQCGFKVEEIKAVVEQHDVGCIIIKASKISV</sequence>
<organism evidence="1 2">
    <name type="scientific">Candidatus Beckwithbacteria bacterium CG23_combo_of_CG06-09_8_20_14_all_34_8</name>
    <dbReference type="NCBI Taxonomy" id="1974497"/>
    <lineage>
        <taxon>Bacteria</taxon>
        <taxon>Candidatus Beckwithiibacteriota</taxon>
    </lineage>
</organism>
<protein>
    <recommendedName>
        <fullName evidence="3">Methyltransferase type 11 domain-containing protein</fullName>
    </recommendedName>
</protein>
<name>A0A2H0B6A0_9BACT</name>
<dbReference type="Gene3D" id="3.40.50.150">
    <property type="entry name" value="Vaccinia Virus protein VP39"/>
    <property type="match status" value="1"/>
</dbReference>